<dbReference type="RefSeq" id="WP_021283462.1">
    <property type="nucleotide sequence ID" value="NZ_JAGGLL010000021.1"/>
</dbReference>
<proteinExistence type="predicted"/>
<reference evidence="1 2" key="1">
    <citation type="submission" date="2021-03" db="EMBL/GenBank/DDBJ databases">
        <title>Genomic Encyclopedia of Type Strains, Phase IV (KMG-IV): sequencing the most valuable type-strain genomes for metagenomic binning, comparative biology and taxonomic classification.</title>
        <authorList>
            <person name="Goeker M."/>
        </authorList>
    </citation>
    <scope>NUCLEOTIDE SEQUENCE [LARGE SCALE GENOMIC DNA]</scope>
    <source>
        <strain evidence="1 2">DSM 28650</strain>
    </source>
</reference>
<accession>A0ABS4K598</accession>
<evidence type="ECO:0000313" key="2">
    <source>
        <dbReference type="Proteomes" id="UP001519308"/>
    </source>
</evidence>
<evidence type="ECO:0000313" key="1">
    <source>
        <dbReference type="EMBL" id="MBP2022938.1"/>
    </source>
</evidence>
<dbReference type="NCBIfam" id="TIGR02591">
    <property type="entry name" value="cas_Csh1"/>
    <property type="match status" value="1"/>
</dbReference>
<protein>
    <submittedName>
        <fullName evidence="1">CRISPR-associated protein Csh1</fullName>
    </submittedName>
</protein>
<sequence>MLQDAIETFKKKYEIYEDNLIIDDYIPVDGEYIIVGEEGDSFKILDKVHIKQDKKTKQVDTSGDYYGFICQADYMSKYLESNKAIKDKNIFSNNYFTFFVKKENIANRKISKEVIDGYYDILKNPTLKYSKSKSRAMYEEMEKRYGAVDEVRLEKIRAWIKENLYSFVNDKSNDKTQLKIFFKYDLREYKKESQKYFIPNIFNSTDYNEIINGSIYGLPNDNMGLNTKKPYLENKTRKVTVPYLLSLDEVIIQRKFFDYLSNQLSKGKQNIYIDDKQILSFSNDEMLEDEFTGIYMRLQKGKEVEIHDFDNVVNYQHRIRTINLDNILDTDTKHLKVRYGSINTLKEVKNIVNEIFFSGYLVNNYFTDPKDISLIDNNLKRNLLLARGALFNWFYKGSNNGVWKVLNISSLSIIKGSIVKGSIPRACEQFNLRWSLKAYFEGEVHMADILMEVKNSLREKINNKNIEAEIENDKEYYFAVGQLTSYFISLNKSSKKNHSLANPIIGAKNDEKIKTEISKMFKKYSYAAEGVRFERLMRAVLSYCSEGKVQEELIIAGYLSSSLIYERLSKGDEHNG</sequence>
<name>A0ABS4K598_9CLOT</name>
<dbReference type="InterPro" id="IPR013420">
    <property type="entry name" value="CRISPR-assoc_prot_Cas8b/Csh1_C"/>
</dbReference>
<comment type="caution">
    <text evidence="1">The sequence shown here is derived from an EMBL/GenBank/DDBJ whole genome shotgun (WGS) entry which is preliminary data.</text>
</comment>
<organism evidence="1 2">
    <name type="scientific">Clostridium punense</name>
    <dbReference type="NCBI Taxonomy" id="1054297"/>
    <lineage>
        <taxon>Bacteria</taxon>
        <taxon>Bacillati</taxon>
        <taxon>Bacillota</taxon>
        <taxon>Clostridia</taxon>
        <taxon>Eubacteriales</taxon>
        <taxon>Clostridiaceae</taxon>
        <taxon>Clostridium</taxon>
    </lineage>
</organism>
<keyword evidence="2" id="KW-1185">Reference proteome</keyword>
<dbReference type="Proteomes" id="UP001519308">
    <property type="component" value="Unassembled WGS sequence"/>
</dbReference>
<dbReference type="EMBL" id="JAGGLL010000021">
    <property type="protein sequence ID" value="MBP2022938.1"/>
    <property type="molecule type" value="Genomic_DNA"/>
</dbReference>
<gene>
    <name evidence="1" type="ORF">J2Z44_002763</name>
</gene>